<name>A0AA38R217_9PEZI</name>
<evidence type="ECO:0000313" key="5">
    <source>
        <dbReference type="Proteomes" id="UP001174694"/>
    </source>
</evidence>
<evidence type="ECO:0000313" key="4">
    <source>
        <dbReference type="EMBL" id="KAJ9129801.1"/>
    </source>
</evidence>
<sequence length="86" mass="9592">MNSHSPSASDSPNDKDKRYLRLYGKLPTRGGLLHHQLEGRKYFDSADFALSQAHRPSNAGAVETGSQRPLRGDIPSLVPRTRFQQC</sequence>
<comment type="caution">
    <text evidence="4">The sequence shown here is derived from an EMBL/GenBank/DDBJ whole genome shotgun (WGS) entry which is preliminary data.</text>
</comment>
<keyword evidence="5" id="KW-1185">Reference proteome</keyword>
<evidence type="ECO:0000256" key="3">
    <source>
        <dbReference type="SAM" id="MobiDB-lite"/>
    </source>
</evidence>
<reference evidence="4" key="1">
    <citation type="submission" date="2022-07" db="EMBL/GenBank/DDBJ databases">
        <title>Fungi with potential for degradation of polypropylene.</title>
        <authorList>
            <person name="Gostincar C."/>
        </authorList>
    </citation>
    <scope>NUCLEOTIDE SEQUENCE</scope>
    <source>
        <strain evidence="4">EXF-13308</strain>
    </source>
</reference>
<proteinExistence type="inferred from homology"/>
<dbReference type="Pfam" id="PF04667">
    <property type="entry name" value="Endosulfine"/>
    <property type="match status" value="1"/>
</dbReference>
<evidence type="ECO:0000256" key="1">
    <source>
        <dbReference type="ARBA" id="ARBA00010520"/>
    </source>
</evidence>
<feature type="region of interest" description="Disordered" evidence="3">
    <location>
        <begin position="54"/>
        <end position="86"/>
    </location>
</feature>
<comment type="similarity">
    <text evidence="1 2">Belongs to the endosulfine family.</text>
</comment>
<accession>A0AA38R217</accession>
<protein>
    <recommendedName>
        <fullName evidence="2">mRNA stability protein</fullName>
    </recommendedName>
</protein>
<evidence type="ECO:0000256" key="2">
    <source>
        <dbReference type="RuleBase" id="RU363120"/>
    </source>
</evidence>
<gene>
    <name evidence="4" type="ORF">NKR23_g12458</name>
</gene>
<organism evidence="4 5">
    <name type="scientific">Pleurostoma richardsiae</name>
    <dbReference type="NCBI Taxonomy" id="41990"/>
    <lineage>
        <taxon>Eukaryota</taxon>
        <taxon>Fungi</taxon>
        <taxon>Dikarya</taxon>
        <taxon>Ascomycota</taxon>
        <taxon>Pezizomycotina</taxon>
        <taxon>Sordariomycetes</taxon>
        <taxon>Sordariomycetidae</taxon>
        <taxon>Calosphaeriales</taxon>
        <taxon>Pleurostomataceae</taxon>
        <taxon>Pleurostoma</taxon>
    </lineage>
</organism>
<dbReference type="AlphaFoldDB" id="A0AA38R217"/>
<dbReference type="Proteomes" id="UP001174694">
    <property type="component" value="Unassembled WGS sequence"/>
</dbReference>
<comment type="function">
    <text evidence="2">Plays an essential role in initiation of the G0 program by preventing the degradation of specific nutrient-regulated mRNAs via the 5'-3' mRNA decay pathway.</text>
</comment>
<dbReference type="InterPro" id="IPR006760">
    <property type="entry name" value="Endosulphine"/>
</dbReference>
<dbReference type="EMBL" id="JANBVO010000134">
    <property type="protein sequence ID" value="KAJ9129801.1"/>
    <property type="molecule type" value="Genomic_DNA"/>
</dbReference>